<dbReference type="InterPro" id="IPR036371">
    <property type="entry name" value="TPK_B1-bd_sf"/>
</dbReference>
<dbReference type="InterPro" id="IPR006282">
    <property type="entry name" value="Thi_PPkinase"/>
</dbReference>
<feature type="non-terminal residue" evidence="6">
    <location>
        <position position="377"/>
    </location>
</feature>
<feature type="domain" description="Thiamin pyrophosphokinase thiamin-binding" evidence="5">
    <location>
        <begin position="242"/>
        <end position="309"/>
    </location>
</feature>
<keyword evidence="3 6" id="KW-0418">Kinase</keyword>
<evidence type="ECO:0000256" key="2">
    <source>
        <dbReference type="ARBA" id="ARBA00022741"/>
    </source>
</evidence>
<dbReference type="Gene3D" id="3.40.50.10240">
    <property type="entry name" value="Thiamin pyrophosphokinase, catalytic domain"/>
    <property type="match status" value="2"/>
</dbReference>
<dbReference type="SUPFAM" id="SSF63862">
    <property type="entry name" value="Thiamin pyrophosphokinase, substrate-binding domain"/>
    <property type="match status" value="1"/>
</dbReference>
<protein>
    <submittedName>
        <fullName evidence="6">Thiamine diphosphokinase</fullName>
    </submittedName>
</protein>
<evidence type="ECO:0000313" key="6">
    <source>
        <dbReference type="EMBL" id="OON15659.1"/>
    </source>
</evidence>
<sequence>GQSVRNSYTTPKQDDRFGDVVEPNYAPLRGTVLQPLPKNCAGGRKGMYKYEAPSRTPQNLWLDIDDERGQEPNHLLIYTTILRLNDFHATFCFTTKYTCCSTQYIRTDARKALIFLNSADSTLHPLFKGIWVNCKSNITRFEYVASPVAFVDGFANQVFCLPDKECYIPDFVTGDFDSISGDALSYYRSQDKPAAIAVVHMSGGRLDHEFGLIQTLYEAHRMNSIPVHLVSECCVSILLPAGMHQIHTNTGLEADHCGLVPVGAPSLVTTTGLKWNLRNQLLSFGHLVSTSNQLAAPLIEVTCDSPLLMILEYKRQILQRRASKFKSISIISFLTQLVCFPTRAPDHNGDQIDLDIEKIKDNVCAANRPIRLEKLRI</sequence>
<evidence type="ECO:0000256" key="3">
    <source>
        <dbReference type="ARBA" id="ARBA00022777"/>
    </source>
</evidence>
<proteinExistence type="predicted"/>
<dbReference type="InterPro" id="IPR036759">
    <property type="entry name" value="TPK_catalytic_sf"/>
</dbReference>
<gene>
    <name evidence="6" type="ORF">X801_08534</name>
</gene>
<keyword evidence="4" id="KW-0067">ATP-binding</keyword>
<evidence type="ECO:0000256" key="1">
    <source>
        <dbReference type="ARBA" id="ARBA00022679"/>
    </source>
</evidence>
<feature type="non-terminal residue" evidence="6">
    <location>
        <position position="1"/>
    </location>
</feature>
<dbReference type="SUPFAM" id="SSF63999">
    <property type="entry name" value="Thiamin pyrophosphokinase, catalytic domain"/>
    <property type="match status" value="1"/>
</dbReference>
<dbReference type="EMBL" id="KV903085">
    <property type="protein sequence ID" value="OON15659.1"/>
    <property type="molecule type" value="Genomic_DNA"/>
</dbReference>
<evidence type="ECO:0000256" key="4">
    <source>
        <dbReference type="ARBA" id="ARBA00022840"/>
    </source>
</evidence>
<keyword evidence="2" id="KW-0547">Nucleotide-binding</keyword>
<dbReference type="GO" id="GO:0006772">
    <property type="term" value="P:thiamine metabolic process"/>
    <property type="evidence" value="ECO:0007669"/>
    <property type="project" value="InterPro"/>
</dbReference>
<evidence type="ECO:0000259" key="5">
    <source>
        <dbReference type="SMART" id="SM00983"/>
    </source>
</evidence>
<evidence type="ECO:0000313" key="7">
    <source>
        <dbReference type="Proteomes" id="UP000243686"/>
    </source>
</evidence>
<accession>A0A1S8WMH5</accession>
<dbReference type="AlphaFoldDB" id="A0A1S8WMH5"/>
<dbReference type="PANTHER" id="PTHR13622">
    <property type="entry name" value="THIAMIN PYROPHOSPHOKINASE"/>
    <property type="match status" value="1"/>
</dbReference>
<reference evidence="6 7" key="1">
    <citation type="submission" date="2015-03" db="EMBL/GenBank/DDBJ databases">
        <title>Draft genome of the nematode, Opisthorchis viverrini.</title>
        <authorList>
            <person name="Mitreva M."/>
        </authorList>
    </citation>
    <scope>NUCLEOTIDE SEQUENCE [LARGE SCALE GENOMIC DNA]</scope>
    <source>
        <strain evidence="6">Khon Kaen</strain>
    </source>
</reference>
<dbReference type="GO" id="GO:0009229">
    <property type="term" value="P:thiamine diphosphate biosynthetic process"/>
    <property type="evidence" value="ECO:0007669"/>
    <property type="project" value="InterPro"/>
</dbReference>
<keyword evidence="7" id="KW-1185">Reference proteome</keyword>
<keyword evidence="1" id="KW-0808">Transferase</keyword>
<dbReference type="GO" id="GO:0004788">
    <property type="term" value="F:thiamine diphosphokinase activity"/>
    <property type="evidence" value="ECO:0007669"/>
    <property type="project" value="InterPro"/>
</dbReference>
<dbReference type="CDD" id="cd07995">
    <property type="entry name" value="TPK"/>
    <property type="match status" value="1"/>
</dbReference>
<dbReference type="Pfam" id="PF04265">
    <property type="entry name" value="TPK_B1_binding"/>
    <property type="match status" value="1"/>
</dbReference>
<dbReference type="GO" id="GO:0016301">
    <property type="term" value="F:kinase activity"/>
    <property type="evidence" value="ECO:0007669"/>
    <property type="project" value="UniProtKB-KW"/>
</dbReference>
<organism evidence="6 7">
    <name type="scientific">Opisthorchis viverrini</name>
    <name type="common">Southeast Asian liver fluke</name>
    <dbReference type="NCBI Taxonomy" id="6198"/>
    <lineage>
        <taxon>Eukaryota</taxon>
        <taxon>Metazoa</taxon>
        <taxon>Spiralia</taxon>
        <taxon>Lophotrochozoa</taxon>
        <taxon>Platyhelminthes</taxon>
        <taxon>Trematoda</taxon>
        <taxon>Digenea</taxon>
        <taxon>Opisthorchiida</taxon>
        <taxon>Opisthorchiata</taxon>
        <taxon>Opisthorchiidae</taxon>
        <taxon>Opisthorchis</taxon>
    </lineage>
</organism>
<name>A0A1S8WMH5_OPIVI</name>
<dbReference type="GO" id="GO:0005524">
    <property type="term" value="F:ATP binding"/>
    <property type="evidence" value="ECO:0007669"/>
    <property type="project" value="UniProtKB-KW"/>
</dbReference>
<dbReference type="GO" id="GO:0030975">
    <property type="term" value="F:thiamine binding"/>
    <property type="evidence" value="ECO:0007669"/>
    <property type="project" value="InterPro"/>
</dbReference>
<dbReference type="SMART" id="SM00983">
    <property type="entry name" value="TPK_B1_binding"/>
    <property type="match status" value="1"/>
</dbReference>
<dbReference type="PANTHER" id="PTHR13622:SF8">
    <property type="entry name" value="THIAMIN PYROPHOSPHOKINASE 1"/>
    <property type="match status" value="1"/>
</dbReference>
<dbReference type="InterPro" id="IPR007373">
    <property type="entry name" value="Thiamin_PyroPKinase_B1-bd"/>
</dbReference>
<dbReference type="Proteomes" id="UP000243686">
    <property type="component" value="Unassembled WGS sequence"/>
</dbReference>